<name>A0A2R6AR29_9ARCH</name>
<dbReference type="Gene3D" id="2.120.10.30">
    <property type="entry name" value="TolB, C-terminal domain"/>
    <property type="match status" value="2"/>
</dbReference>
<proteinExistence type="predicted"/>
<dbReference type="GO" id="GO:0004252">
    <property type="term" value="F:serine-type endopeptidase activity"/>
    <property type="evidence" value="ECO:0007669"/>
    <property type="project" value="TreeGrafter"/>
</dbReference>
<dbReference type="PANTHER" id="PTHR42776:SF27">
    <property type="entry name" value="DIPEPTIDYL PEPTIDASE FAMILY MEMBER 6"/>
    <property type="match status" value="1"/>
</dbReference>
<organism evidence="3 4">
    <name type="scientific">Candidatus Marsarchaeota G2 archaeon OSP_D</name>
    <dbReference type="NCBI Taxonomy" id="1978157"/>
    <lineage>
        <taxon>Archaea</taxon>
        <taxon>Candidatus Marsarchaeota</taxon>
        <taxon>Candidatus Marsarchaeota group 2</taxon>
    </lineage>
</organism>
<dbReference type="SUPFAM" id="SSF53474">
    <property type="entry name" value="alpha/beta-Hydrolases"/>
    <property type="match status" value="1"/>
</dbReference>
<keyword evidence="1" id="KW-0378">Hydrolase</keyword>
<evidence type="ECO:0000259" key="2">
    <source>
        <dbReference type="Pfam" id="PF00326"/>
    </source>
</evidence>
<evidence type="ECO:0000313" key="3">
    <source>
        <dbReference type="EMBL" id="PSN88795.1"/>
    </source>
</evidence>
<feature type="domain" description="Peptidase S9 prolyl oligopeptidase catalytic" evidence="2">
    <location>
        <begin position="419"/>
        <end position="620"/>
    </location>
</feature>
<gene>
    <name evidence="3" type="ORF">B9Q03_09045</name>
</gene>
<dbReference type="AlphaFoldDB" id="A0A2R6AR29"/>
<evidence type="ECO:0000256" key="1">
    <source>
        <dbReference type="ARBA" id="ARBA00022801"/>
    </source>
</evidence>
<dbReference type="Gene3D" id="3.40.50.1820">
    <property type="entry name" value="alpha/beta hydrolase"/>
    <property type="match status" value="1"/>
</dbReference>
<accession>A0A2R6AR29</accession>
<dbReference type="GO" id="GO:0006508">
    <property type="term" value="P:proteolysis"/>
    <property type="evidence" value="ECO:0007669"/>
    <property type="project" value="InterPro"/>
</dbReference>
<dbReference type="Pfam" id="PF00326">
    <property type="entry name" value="Peptidase_S9"/>
    <property type="match status" value="1"/>
</dbReference>
<dbReference type="SUPFAM" id="SSF82171">
    <property type="entry name" value="DPP6 N-terminal domain-like"/>
    <property type="match status" value="1"/>
</dbReference>
<dbReference type="InterPro" id="IPR029058">
    <property type="entry name" value="AB_hydrolase_fold"/>
</dbReference>
<dbReference type="EMBL" id="NEXE01000112">
    <property type="protein sequence ID" value="PSN88795.1"/>
    <property type="molecule type" value="Genomic_DNA"/>
</dbReference>
<dbReference type="Proteomes" id="UP000240322">
    <property type="component" value="Unassembled WGS sequence"/>
</dbReference>
<reference evidence="3 4" key="1">
    <citation type="submission" date="2017-04" db="EMBL/GenBank/DDBJ databases">
        <title>Novel microbial lineages endemic to geothermal iron-oxide mats fill important gaps in the evolutionary history of Archaea.</title>
        <authorList>
            <person name="Jay Z.J."/>
            <person name="Beam J.P."/>
            <person name="Dlakic M."/>
            <person name="Rusch D.B."/>
            <person name="Kozubal M.A."/>
            <person name="Inskeep W.P."/>
        </authorList>
    </citation>
    <scope>NUCLEOTIDE SEQUENCE [LARGE SCALE GENOMIC DNA]</scope>
    <source>
        <strain evidence="3">OSP_D</strain>
    </source>
</reference>
<dbReference type="InterPro" id="IPR001375">
    <property type="entry name" value="Peptidase_S9_cat"/>
</dbReference>
<dbReference type="PANTHER" id="PTHR42776">
    <property type="entry name" value="SERINE PEPTIDASE S9 FAMILY MEMBER"/>
    <property type="match status" value="1"/>
</dbReference>
<protein>
    <recommendedName>
        <fullName evidence="2">Peptidase S9 prolyl oligopeptidase catalytic domain-containing protein</fullName>
    </recommendedName>
</protein>
<comment type="caution">
    <text evidence="3">The sequence shown here is derived from an EMBL/GenBank/DDBJ whole genome shotgun (WGS) entry which is preliminary data.</text>
</comment>
<dbReference type="InterPro" id="IPR011042">
    <property type="entry name" value="6-blade_b-propeller_TolB-like"/>
</dbReference>
<evidence type="ECO:0000313" key="4">
    <source>
        <dbReference type="Proteomes" id="UP000240322"/>
    </source>
</evidence>
<sequence>MDAYPFVIDLALIRDDYPFERFAAFRRISSVSFLPEGDWVGYVSDASGQFNLWRKRARVSPDGETYSEEQLTAFVDESVRHFCVTPSGDELVAFFADRHGDENFQLYIMDVLHGWPRRVSGNPKARYEPSMGGFSWDGRYLAYSTNERNPSSMSLQLYDAKSEEHIPVIQRDGWFIGGYWSPDNRLLSFIEVVDLQTMAIWLVDSLSGKEERVTPPMDKVRFSPGPWRRDGSGFYVLGDSGGEFVNVYFYSLNTGNMEAVITPRWDVEEVVLSGDGRWLVWSQNEDGYSRVFAADTQNNTQRELGFPKGVVYSLNVSQRGDMVAALVNSASHPSEVYVCELATNTVHRLTYSSLGRIPTDRLVEPVNVKYRSFDGREVPSYLYKPLPIKGRQRYPVVVSIHGGPTSQERPLYAYGGLYQYLVNHGVGVFAPNFRGSTGYGKSYERLIYRDWGGGELRDFEWAAKYLLSQSWVDPERLGVFGGSFGGFATLSCVTRLADYWRAAVDIVGPSNLLTFVKSVPPHWRRFMGEWVGDPERDVELLRERSPINYVDKIRADLLIIQGANDPRVVKAESDQMVEKLRSLGKSVEYIVFEDEGHGFTKHTNELKAMRAAAEFLVAKLVGQDGA</sequence>